<dbReference type="Proteomes" id="UP000789739">
    <property type="component" value="Unassembled WGS sequence"/>
</dbReference>
<feature type="compositionally biased region" description="Basic and acidic residues" evidence="3">
    <location>
        <begin position="378"/>
        <end position="389"/>
    </location>
</feature>
<dbReference type="InterPro" id="IPR010569">
    <property type="entry name" value="Myotubularin-like_Pase_dom"/>
</dbReference>
<feature type="domain" description="Myotubularin phosphatase" evidence="4">
    <location>
        <begin position="1"/>
        <end position="362"/>
    </location>
</feature>
<feature type="region of interest" description="Disordered" evidence="3">
    <location>
        <begin position="372"/>
        <end position="401"/>
    </location>
</feature>
<feature type="compositionally biased region" description="Basic and acidic residues" evidence="3">
    <location>
        <begin position="673"/>
        <end position="687"/>
    </location>
</feature>
<evidence type="ECO:0000313" key="5">
    <source>
        <dbReference type="EMBL" id="CAG8562191.1"/>
    </source>
</evidence>
<evidence type="ECO:0000313" key="6">
    <source>
        <dbReference type="Proteomes" id="UP000789739"/>
    </source>
</evidence>
<sequence>MVGIKLKRSPQDERLIEAIFQTNMPTIAGQTVYGSTQRNLIVDARPTANAMANRAMGAGTEHMENYKNCQKQHMGIDNIHVMRESLAKMVDGRLVNVRIFVGDSKVETRALGVSFLLIQSSDIQQIPIKPSLLDKSNWLKHISTLLESAVIIINHIHVFNSHVLVHCSDGWDRTAQLTSIAELCLDPYYRTLRGFQVLVEKDWVSFGHKFSDRSGHLSNEKYFITISSNNAKNAVMSMNNLYNQSHVRETSPVFHQFLDCVYQLLCQFPDRFGFNEKFLIELHYHVYSCQFGTFLFNSEKERVQYNVVASTNSLWDYINSKAEEFTNESYDGGAKDQELMGDGAVLFPKTKTSDLKYWAGLFGKKDEELNGNNDDTLDDRFDNKPRWRSESPIPRSSSSPNVMSEAFGAHENNGLSGSGSLHIKPSSLLPYQLYDPWRDNESERKIRHKSSGSDLNAKELVQNFARVTFNWGSAAYSNLTAKVSGDTGTVEAAAENKRRSIAINGKPNESTGSNVPENGSMRELTSLTATNTLDAGDSPSRSSSSSYSPPSSPLSPTSVVPSPLNTSPSSSNTFSFQSLSTPSTPTIRPWQAISNAFSSLSSSTPSNSALSRDGHSSYPPEGRSGNGASTTPPSSPRLRSAISESRVRSNSSSPLATPPITSFGGIWGDDEEKGEKGGGNDRGKDGDVGGNGSTGGARRKVSLTEPVPTMTNTENLPHPLYMSE</sequence>
<dbReference type="InterPro" id="IPR016130">
    <property type="entry name" value="Tyr_Pase_AS"/>
</dbReference>
<evidence type="ECO:0000256" key="3">
    <source>
        <dbReference type="SAM" id="MobiDB-lite"/>
    </source>
</evidence>
<feature type="compositionally biased region" description="Polar residues" evidence="3">
    <location>
        <begin position="507"/>
        <end position="533"/>
    </location>
</feature>
<dbReference type="AlphaFoldDB" id="A0A9N9FWD5"/>
<evidence type="ECO:0000256" key="2">
    <source>
        <dbReference type="PIRSR" id="PIRSR630564-2"/>
    </source>
</evidence>
<feature type="region of interest" description="Disordered" evidence="3">
    <location>
        <begin position="496"/>
        <end position="724"/>
    </location>
</feature>
<accession>A0A9N9FWD5</accession>
<organism evidence="5 6">
    <name type="scientific">Paraglomus brasilianum</name>
    <dbReference type="NCBI Taxonomy" id="144538"/>
    <lineage>
        <taxon>Eukaryota</taxon>
        <taxon>Fungi</taxon>
        <taxon>Fungi incertae sedis</taxon>
        <taxon>Mucoromycota</taxon>
        <taxon>Glomeromycotina</taxon>
        <taxon>Glomeromycetes</taxon>
        <taxon>Paraglomerales</taxon>
        <taxon>Paraglomeraceae</taxon>
        <taxon>Paraglomus</taxon>
    </lineage>
</organism>
<dbReference type="GO" id="GO:0016020">
    <property type="term" value="C:membrane"/>
    <property type="evidence" value="ECO:0007669"/>
    <property type="project" value="TreeGrafter"/>
</dbReference>
<reference evidence="5" key="1">
    <citation type="submission" date="2021-06" db="EMBL/GenBank/DDBJ databases">
        <authorList>
            <person name="Kallberg Y."/>
            <person name="Tangrot J."/>
            <person name="Rosling A."/>
        </authorList>
    </citation>
    <scope>NUCLEOTIDE SEQUENCE</scope>
    <source>
        <strain evidence="5">BR232B</strain>
    </source>
</reference>
<comment type="caution">
    <text evidence="5">The sequence shown here is derived from an EMBL/GenBank/DDBJ whole genome shotgun (WGS) entry which is preliminary data.</text>
</comment>
<dbReference type="GO" id="GO:0005737">
    <property type="term" value="C:cytoplasm"/>
    <property type="evidence" value="ECO:0007669"/>
    <property type="project" value="TreeGrafter"/>
</dbReference>
<dbReference type="EMBL" id="CAJVPI010000680">
    <property type="protein sequence ID" value="CAG8562191.1"/>
    <property type="molecule type" value="Genomic_DNA"/>
</dbReference>
<dbReference type="GO" id="GO:0004438">
    <property type="term" value="F:phosphatidylinositol-3-phosphate phosphatase activity"/>
    <property type="evidence" value="ECO:0007669"/>
    <property type="project" value="TreeGrafter"/>
</dbReference>
<dbReference type="InterPro" id="IPR030564">
    <property type="entry name" value="Myotubularin"/>
</dbReference>
<dbReference type="PROSITE" id="PS00383">
    <property type="entry name" value="TYR_PHOSPHATASE_1"/>
    <property type="match status" value="1"/>
</dbReference>
<dbReference type="Pfam" id="PF06602">
    <property type="entry name" value="Myotub-related"/>
    <property type="match status" value="1"/>
</dbReference>
<feature type="binding site" evidence="2">
    <location>
        <begin position="167"/>
        <end position="173"/>
    </location>
    <ligand>
        <name>substrate</name>
    </ligand>
</feature>
<name>A0A9N9FWD5_9GLOM</name>
<dbReference type="PANTHER" id="PTHR10807:SF128">
    <property type="entry name" value="PHOSPHATIDYLINOSITOL-3,5-BISPHOSPHATE 3-PHOSPHATASE"/>
    <property type="match status" value="1"/>
</dbReference>
<proteinExistence type="predicted"/>
<dbReference type="PANTHER" id="PTHR10807">
    <property type="entry name" value="MYOTUBULARIN-RELATED"/>
    <property type="match status" value="1"/>
</dbReference>
<feature type="compositionally biased region" description="Low complexity" evidence="3">
    <location>
        <begin position="640"/>
        <end position="653"/>
    </location>
</feature>
<keyword evidence="6" id="KW-1185">Reference proteome</keyword>
<protein>
    <submittedName>
        <fullName evidence="5">11832_t:CDS:1</fullName>
    </submittedName>
</protein>
<evidence type="ECO:0000259" key="4">
    <source>
        <dbReference type="PROSITE" id="PS51339"/>
    </source>
</evidence>
<dbReference type="PROSITE" id="PS51339">
    <property type="entry name" value="PPASE_MYOTUBULARIN"/>
    <property type="match status" value="1"/>
</dbReference>
<dbReference type="SUPFAM" id="SSF52799">
    <property type="entry name" value="(Phosphotyrosine protein) phosphatases II"/>
    <property type="match status" value="1"/>
</dbReference>
<dbReference type="GO" id="GO:0046856">
    <property type="term" value="P:phosphatidylinositol dephosphorylation"/>
    <property type="evidence" value="ECO:0007669"/>
    <property type="project" value="TreeGrafter"/>
</dbReference>
<feature type="compositionally biased region" description="Low complexity" evidence="3">
    <location>
        <begin position="538"/>
        <end position="580"/>
    </location>
</feature>
<dbReference type="InterPro" id="IPR029021">
    <property type="entry name" value="Prot-tyrosine_phosphatase-like"/>
</dbReference>
<feature type="compositionally biased region" description="Low complexity" evidence="3">
    <location>
        <begin position="594"/>
        <end position="611"/>
    </location>
</feature>
<feature type="binding site" evidence="2">
    <location>
        <begin position="78"/>
        <end position="79"/>
    </location>
    <ligand>
        <name>substrate</name>
    </ligand>
</feature>
<feature type="active site" description="Phosphocysteine intermediate" evidence="1">
    <location>
        <position position="167"/>
    </location>
</feature>
<evidence type="ECO:0000256" key="1">
    <source>
        <dbReference type="PIRSR" id="PIRSR630564-1"/>
    </source>
</evidence>
<dbReference type="OrthoDB" id="271628at2759"/>
<gene>
    <name evidence="5" type="ORF">PBRASI_LOCUS5649</name>
</gene>
<feature type="compositionally biased region" description="Low complexity" evidence="3">
    <location>
        <begin position="390"/>
        <end position="400"/>
    </location>
</feature>